<organism evidence="3 4">
    <name type="scientific">Candidatus Thiodictyon syntrophicum</name>
    <dbReference type="NCBI Taxonomy" id="1166950"/>
    <lineage>
        <taxon>Bacteria</taxon>
        <taxon>Pseudomonadati</taxon>
        <taxon>Pseudomonadota</taxon>
        <taxon>Gammaproteobacteria</taxon>
        <taxon>Chromatiales</taxon>
        <taxon>Chromatiaceae</taxon>
        <taxon>Thiodictyon</taxon>
    </lineage>
</organism>
<dbReference type="RefSeq" id="WP_100919630.1">
    <property type="nucleotide sequence ID" value="NZ_CP020370.1"/>
</dbReference>
<dbReference type="EMBL" id="CP020370">
    <property type="protein sequence ID" value="AUB81876.1"/>
    <property type="molecule type" value="Genomic_DNA"/>
</dbReference>
<protein>
    <submittedName>
        <fullName evidence="3">Uncharacterized protein</fullName>
    </submittedName>
</protein>
<evidence type="ECO:0000313" key="4">
    <source>
        <dbReference type="Proteomes" id="UP000232638"/>
    </source>
</evidence>
<name>A0A2K8U8G9_9GAMM</name>
<accession>A0A2K8U8G9</accession>
<dbReference type="PANTHER" id="PTHR34595">
    <property type="entry name" value="BLR5612 PROTEIN"/>
    <property type="match status" value="1"/>
</dbReference>
<dbReference type="Pfam" id="PF14403">
    <property type="entry name" value="CP_ATPgrasp_2"/>
    <property type="match status" value="1"/>
</dbReference>
<dbReference type="SUPFAM" id="SSF56059">
    <property type="entry name" value="Glutathione synthetase ATP-binding domain-like"/>
    <property type="match status" value="1"/>
</dbReference>
<evidence type="ECO:0000259" key="2">
    <source>
        <dbReference type="Pfam" id="PF14403"/>
    </source>
</evidence>
<dbReference type="Gene3D" id="3.40.50.11290">
    <property type="match status" value="1"/>
</dbReference>
<dbReference type="Proteomes" id="UP000232638">
    <property type="component" value="Chromosome"/>
</dbReference>
<dbReference type="KEGG" id="tsy:THSYN_13510"/>
<evidence type="ECO:0000259" key="1">
    <source>
        <dbReference type="Pfam" id="PF04168"/>
    </source>
</evidence>
<dbReference type="AlphaFoldDB" id="A0A2K8U8G9"/>
<gene>
    <name evidence="3" type="ORF">THSYN_13510</name>
</gene>
<feature type="domain" description="DUF403" evidence="1">
    <location>
        <begin position="518"/>
        <end position="847"/>
    </location>
</feature>
<dbReference type="InterPro" id="IPR025841">
    <property type="entry name" value="CP_ATPgrasp_2"/>
</dbReference>
<dbReference type="InterPro" id="IPR051680">
    <property type="entry name" value="ATP-dep_Glu-Cys_Ligase-2"/>
</dbReference>
<reference evidence="3 4" key="1">
    <citation type="submission" date="2017-03" db="EMBL/GenBank/DDBJ databases">
        <title>Complete genome sequence of Candidatus 'Thiodictyon syntrophicum' sp. nov. strain Cad16T, a photolithoautotroph purple sulfur bacterium isolated from an alpine meromictic lake.</title>
        <authorList>
            <person name="Luedin S.M."/>
            <person name="Pothier J.F."/>
            <person name="Danza F."/>
            <person name="Storelli N."/>
            <person name="Wittwer M."/>
            <person name="Tonolla M."/>
        </authorList>
    </citation>
    <scope>NUCLEOTIDE SEQUENCE [LARGE SCALE GENOMIC DNA]</scope>
    <source>
        <strain evidence="3 4">Cad16T</strain>
    </source>
</reference>
<dbReference type="Gene3D" id="3.30.1490.270">
    <property type="match status" value="1"/>
</dbReference>
<dbReference type="InterPro" id="IPR007296">
    <property type="entry name" value="DUF403"/>
</dbReference>
<dbReference type="OrthoDB" id="9804079at2"/>
<proteinExistence type="predicted"/>
<evidence type="ECO:0000313" key="3">
    <source>
        <dbReference type="EMBL" id="AUB81876.1"/>
    </source>
</evidence>
<feature type="domain" description="Circularly permuted ATP-grasp type 2" evidence="2">
    <location>
        <begin position="92"/>
        <end position="468"/>
    </location>
</feature>
<sequence length="864" mass="95199">MSATNLAAALARPGLIDDYLPLTGCFDEMRPTQGEVRPQWRYILEALRTLGPAGIEERWREAARMIRDNGVTYNLNGDPQGMSRPWELDLLPLLIPSEEWAVLERGLMQRAELFNLILLDLYGPRELINRGLLPAELIDGYREYLLPCHGLEVAGRRPLVHYAADLTRMPDGQWRVIGDRTQTPLGAGYALENRVVLSRVLPSLFRDSHVHRQAGFFRSMRRTLTRLAPGRDGHTRVVVLTPGPQSEAYFEHAYLANYLGYDLVQGGDLSVRDGALWLRTLGRLERIDAMMRRVKASECDPLELGEDAGQGVPGLVEAVRAGNLVIANALGSGVLEHPGLMAFLPALCRHLLGEDLLLPDISTWWCGDPKARAFVLAHLDNLVIKQAGKPQGQRCVFPGTMEAASREALIQAIQASPNRFVAQERVQPSTAPVLVGQRLEPRPITLRTFLCAEDEGYTVLPGGLGRVALTSDAALVSNQLGGLGKDAWVLASEPERQETLLISGDSQAPAVTQESEVSSRVADNLFWIGRYAERAEGLVRLLRMIIFKLSERTEVAPTTAPAKPGTYFMRSLLEALTHQTQSLPGFLGEGAAARLRDPWPELLSLISNPRRLGGLPQTLQALGQAAYSVRERLSVDTWRIVSDIEARLAALTSTPPTQPSAALDELDPLVTSLVAFSGLTQENMTHNEGWHFLETGRRLERGAALAALLRSTLTPLTPEQDETTLIEAVLGVTDSTITYRRRYRAGTRIGALLDLVLQDEGNPRALAYQLVALERLVTVMPKGELAVGRTPAEKLVLKTLTGVRLAELDTLVQPDPQTQRRVSLEKVLEALESDLAAISNALTAQYFRHEEQPHSLLRRIGVVK</sequence>
<dbReference type="Pfam" id="PF04168">
    <property type="entry name" value="Alpha-E"/>
    <property type="match status" value="1"/>
</dbReference>
<keyword evidence="4" id="KW-1185">Reference proteome</keyword>
<dbReference type="PANTHER" id="PTHR34595:SF2">
    <property type="entry name" value="BLR2978 PROTEIN"/>
    <property type="match status" value="1"/>
</dbReference>